<proteinExistence type="predicted"/>
<evidence type="ECO:0000313" key="3">
    <source>
        <dbReference type="Proteomes" id="UP000286097"/>
    </source>
</evidence>
<dbReference type="EMBL" id="QKXF01000686">
    <property type="protein sequence ID" value="RQM09577.1"/>
    <property type="molecule type" value="Genomic_DNA"/>
</dbReference>
<name>A0A425BXN1_9STRA</name>
<keyword evidence="1" id="KW-0732">Signal</keyword>
<evidence type="ECO:0000313" key="2">
    <source>
        <dbReference type="EMBL" id="RQM09577.1"/>
    </source>
</evidence>
<dbReference type="VEuPathDB" id="FungiDB:DD237_006484"/>
<protein>
    <submittedName>
        <fullName evidence="2">Uncharacterized protein</fullName>
    </submittedName>
</protein>
<gene>
    <name evidence="2" type="ORF">DD237_006484</name>
</gene>
<feature type="signal peptide" evidence="1">
    <location>
        <begin position="1"/>
        <end position="17"/>
    </location>
</feature>
<feature type="chain" id="PRO_5018972634" evidence="1">
    <location>
        <begin position="18"/>
        <end position="84"/>
    </location>
</feature>
<sequence>MLMIIMIVLTTPAVLMTCNFIKKETTERANICKYIGESLRTIFAGIFSDISYTASSPVQSCLLGVTPINNMRNDVIGTLVFHDW</sequence>
<comment type="caution">
    <text evidence="2">The sequence shown here is derived from an EMBL/GenBank/DDBJ whole genome shotgun (WGS) entry which is preliminary data.</text>
</comment>
<dbReference type="AlphaFoldDB" id="A0A425BXN1"/>
<dbReference type="Proteomes" id="UP000286097">
    <property type="component" value="Unassembled WGS sequence"/>
</dbReference>
<evidence type="ECO:0000256" key="1">
    <source>
        <dbReference type="SAM" id="SignalP"/>
    </source>
</evidence>
<organism evidence="2 3">
    <name type="scientific">Peronospora effusa</name>
    <dbReference type="NCBI Taxonomy" id="542832"/>
    <lineage>
        <taxon>Eukaryota</taxon>
        <taxon>Sar</taxon>
        <taxon>Stramenopiles</taxon>
        <taxon>Oomycota</taxon>
        <taxon>Peronosporomycetes</taxon>
        <taxon>Peronosporales</taxon>
        <taxon>Peronosporaceae</taxon>
        <taxon>Peronospora</taxon>
    </lineage>
</organism>
<reference evidence="2 3" key="1">
    <citation type="submission" date="2018-06" db="EMBL/GenBank/DDBJ databases">
        <title>Comparative genomics of downy mildews reveals potential adaptations to biotrophy.</title>
        <authorList>
            <person name="Fletcher K."/>
            <person name="Klosterman S.J."/>
            <person name="Derevnina L."/>
            <person name="Martin F."/>
            <person name="Koike S."/>
            <person name="Reyes Chin-Wo S."/>
            <person name="Mou B."/>
            <person name="Michelmore R."/>
        </authorList>
    </citation>
    <scope>NUCLEOTIDE SEQUENCE [LARGE SCALE GENOMIC DNA]</scope>
    <source>
        <strain evidence="2 3">R13</strain>
    </source>
</reference>
<accession>A0A425BXN1</accession>